<dbReference type="PANTHER" id="PTHR40438">
    <property type="entry name" value="PYRUVOYL-DEPENDENT ARGININE DECARBOXYLASE"/>
    <property type="match status" value="1"/>
</dbReference>
<evidence type="ECO:0000256" key="4">
    <source>
        <dbReference type="ARBA" id="ARBA00022793"/>
    </source>
</evidence>
<dbReference type="PANTHER" id="PTHR40438:SF1">
    <property type="entry name" value="PYRUVOYL-DEPENDENT ARGININE DECARBOXYLASE"/>
    <property type="match status" value="1"/>
</dbReference>
<dbReference type="GO" id="GO:0008792">
    <property type="term" value="F:arginine decarboxylase activity"/>
    <property type="evidence" value="ECO:0007669"/>
    <property type="project" value="UniProtKB-EC"/>
</dbReference>
<dbReference type="InterPro" id="IPR002724">
    <property type="entry name" value="Pyruvoyl-dep_arg_deCO2ase"/>
</dbReference>
<evidence type="ECO:0000313" key="8">
    <source>
        <dbReference type="EMBL" id="EMA43138.1"/>
    </source>
</evidence>
<name>M0MCR5_9EURY</name>
<comment type="caution">
    <text evidence="8">The sequence shown here is derived from an EMBL/GenBank/DDBJ whole genome shotgun (WGS) entry which is preliminary data.</text>
</comment>
<sequence length="184" mass="18801">MSTIRIVAGTGRGPTAMASYDTALADAGVHNYNLVSVSSMIPAGSDIERHDTAPDLGPVGERLTVVEARATVEARAGDGAASVTGSAASDDVEPADAAVATAGLGWSVAEAGRGIFYEASGVDPASVRETVTTGLAAGRDLREWSFDDEAIVIETADRTADEDDSGRFVTAIVLAVYGESEPIL</sequence>
<comment type="cofactor">
    <cofactor evidence="1">
        <name>pyruvate</name>
        <dbReference type="ChEBI" id="CHEBI:15361"/>
    </cofactor>
</comment>
<reference evidence="8 9" key="1">
    <citation type="journal article" date="2014" name="PLoS Genet.">
        <title>Phylogenetically driven sequencing of extremely halophilic archaea reveals strategies for static and dynamic osmo-response.</title>
        <authorList>
            <person name="Becker E.A."/>
            <person name="Seitzer P.M."/>
            <person name="Tritt A."/>
            <person name="Larsen D."/>
            <person name="Krusor M."/>
            <person name="Yao A.I."/>
            <person name="Wu D."/>
            <person name="Madern D."/>
            <person name="Eisen J.A."/>
            <person name="Darling A.E."/>
            <person name="Facciotti M.T."/>
        </authorList>
    </citation>
    <scope>NUCLEOTIDE SEQUENCE [LARGE SCALE GENOMIC DNA]</scope>
    <source>
        <strain evidence="8 9">DSM 5350</strain>
    </source>
</reference>
<keyword evidence="4" id="KW-0210">Decarboxylase</keyword>
<dbReference type="AlphaFoldDB" id="M0MCR5"/>
<evidence type="ECO:0000313" key="9">
    <source>
        <dbReference type="Proteomes" id="UP000011669"/>
    </source>
</evidence>
<evidence type="ECO:0000256" key="1">
    <source>
        <dbReference type="ARBA" id="ARBA00001928"/>
    </source>
</evidence>
<dbReference type="STRING" id="1227455.C449_14207"/>
<comment type="catalytic activity">
    <reaction evidence="7">
        <text>L-arginine + H(+) = agmatine + CO2</text>
        <dbReference type="Rhea" id="RHEA:17641"/>
        <dbReference type="ChEBI" id="CHEBI:15378"/>
        <dbReference type="ChEBI" id="CHEBI:16526"/>
        <dbReference type="ChEBI" id="CHEBI:32682"/>
        <dbReference type="ChEBI" id="CHEBI:58145"/>
        <dbReference type="EC" id="4.1.1.19"/>
    </reaction>
</comment>
<evidence type="ECO:0000256" key="5">
    <source>
        <dbReference type="ARBA" id="ARBA00023239"/>
    </source>
</evidence>
<keyword evidence="5" id="KW-0456">Lyase</keyword>
<evidence type="ECO:0000256" key="2">
    <source>
        <dbReference type="ARBA" id="ARBA00007412"/>
    </source>
</evidence>
<keyword evidence="9" id="KW-1185">Reference proteome</keyword>
<dbReference type="SFLD" id="SFLDG01170">
    <property type="entry name" value="Pyruvoyl-dependent_arginine_de"/>
    <property type="match status" value="1"/>
</dbReference>
<evidence type="ECO:0000256" key="6">
    <source>
        <dbReference type="ARBA" id="ARBA00023317"/>
    </source>
</evidence>
<dbReference type="SUPFAM" id="SSF56271">
    <property type="entry name" value="Pyruvoyl-dependent histidine and arginine decarboxylases"/>
    <property type="match status" value="1"/>
</dbReference>
<evidence type="ECO:0000256" key="7">
    <source>
        <dbReference type="ARBA" id="ARBA00049309"/>
    </source>
</evidence>
<dbReference type="GO" id="GO:0006527">
    <property type="term" value="P:L-arginine catabolic process"/>
    <property type="evidence" value="ECO:0007669"/>
    <property type="project" value="InterPro"/>
</dbReference>
<keyword evidence="6" id="KW-0670">Pyruvate</keyword>
<dbReference type="Gene3D" id="3.50.20.10">
    <property type="entry name" value="Pyruvoyl-Dependent Histidine Decarboxylase, subunit B"/>
    <property type="match status" value="1"/>
</dbReference>
<dbReference type="SFLD" id="SFLDS00055">
    <property type="entry name" value="Pyruvoyl-Dependent_Histidine/A"/>
    <property type="match status" value="1"/>
</dbReference>
<organism evidence="8 9">
    <name type="scientific">Halococcus saccharolyticus DSM 5350</name>
    <dbReference type="NCBI Taxonomy" id="1227455"/>
    <lineage>
        <taxon>Archaea</taxon>
        <taxon>Methanobacteriati</taxon>
        <taxon>Methanobacteriota</taxon>
        <taxon>Stenosarchaea group</taxon>
        <taxon>Halobacteria</taxon>
        <taxon>Halobacteriales</taxon>
        <taxon>Halococcaceae</taxon>
        <taxon>Halococcus</taxon>
    </lineage>
</organism>
<proteinExistence type="inferred from homology"/>
<dbReference type="EC" id="4.1.1.19" evidence="3"/>
<protein>
    <recommendedName>
        <fullName evidence="3">arginine decarboxylase</fullName>
        <ecNumber evidence="3">4.1.1.19</ecNumber>
    </recommendedName>
</protein>
<dbReference type="EMBL" id="AOMD01000030">
    <property type="protein sequence ID" value="EMA43138.1"/>
    <property type="molecule type" value="Genomic_DNA"/>
</dbReference>
<dbReference type="InterPro" id="IPR016105">
    <property type="entry name" value="Pyr-dep_his/arg-deCO2ase_sand"/>
</dbReference>
<gene>
    <name evidence="8" type="ORF">C449_14207</name>
</gene>
<dbReference type="Pfam" id="PF01862">
    <property type="entry name" value="PvlArgDC"/>
    <property type="match status" value="1"/>
</dbReference>
<dbReference type="InterPro" id="IPR016104">
    <property type="entry name" value="Pyr-dep_his/arg-deCO2ase"/>
</dbReference>
<dbReference type="PATRIC" id="fig|1227455.4.peg.2889"/>
<dbReference type="InParanoid" id="M0MCR5"/>
<dbReference type="OrthoDB" id="30748at2157"/>
<dbReference type="RefSeq" id="WP_006078697.1">
    <property type="nucleotide sequence ID" value="NZ_AOMD01000030.1"/>
</dbReference>
<evidence type="ECO:0000256" key="3">
    <source>
        <dbReference type="ARBA" id="ARBA00012426"/>
    </source>
</evidence>
<dbReference type="Proteomes" id="UP000011669">
    <property type="component" value="Unassembled WGS sequence"/>
</dbReference>
<accession>M0MCR5</accession>
<comment type="similarity">
    <text evidence="2">Belongs to the PdaD family.</text>
</comment>